<dbReference type="AlphaFoldDB" id="A0A1W6ZH82"/>
<keyword evidence="3" id="KW-1185">Reference proteome</keyword>
<evidence type="ECO:0000313" key="2">
    <source>
        <dbReference type="EMBL" id="ARP96706.1"/>
    </source>
</evidence>
<keyword evidence="1" id="KW-1133">Transmembrane helix</keyword>
<evidence type="ECO:0000313" key="3">
    <source>
        <dbReference type="Proteomes" id="UP000194161"/>
    </source>
</evidence>
<dbReference type="RefSeq" id="WP_086080352.1">
    <property type="nucleotide sequence ID" value="NZ_CP021111.1"/>
</dbReference>
<accession>A0A1W6ZH82</accession>
<reference evidence="2 3" key="1">
    <citation type="submission" date="2017-05" db="EMBL/GenBank/DDBJ databases">
        <title>Complete and WGS of Bordetella genogroups.</title>
        <authorList>
            <person name="Spilker T."/>
            <person name="LiPuma J."/>
        </authorList>
    </citation>
    <scope>NUCLEOTIDE SEQUENCE [LARGE SCALE GENOMIC DNA]</scope>
    <source>
        <strain evidence="2 3">AU7206</strain>
    </source>
</reference>
<dbReference type="EMBL" id="CP021111">
    <property type="protein sequence ID" value="ARP96706.1"/>
    <property type="molecule type" value="Genomic_DNA"/>
</dbReference>
<dbReference type="Proteomes" id="UP000194161">
    <property type="component" value="Chromosome"/>
</dbReference>
<sequence length="172" mass="19007">MQTKNSPGSIVTDTGLSERTLRLILRIGCIGVPLVITVLAAGKDMPLWGYAIIWGVPLFMYMVMTQSMMPSAEERAAHALQHAPNTARGEATVTDVRHDGIMETENLRMTRLRLSLRMPSETGAPQQSEVVVKVEDALLSNFASGKTVHVLYDPADPRRVAVDRERSPLRVR</sequence>
<proteinExistence type="predicted"/>
<gene>
    <name evidence="2" type="ORF">CAL15_21445</name>
</gene>
<dbReference type="KEGG" id="bgm:CAL15_21445"/>
<feature type="transmembrane region" description="Helical" evidence="1">
    <location>
        <begin position="47"/>
        <end position="64"/>
    </location>
</feature>
<feature type="transmembrane region" description="Helical" evidence="1">
    <location>
        <begin position="23"/>
        <end position="41"/>
    </location>
</feature>
<keyword evidence="1" id="KW-0812">Transmembrane</keyword>
<evidence type="ECO:0000256" key="1">
    <source>
        <dbReference type="SAM" id="Phobius"/>
    </source>
</evidence>
<evidence type="ECO:0008006" key="4">
    <source>
        <dbReference type="Google" id="ProtNLM"/>
    </source>
</evidence>
<dbReference type="OrthoDB" id="8858897at2"/>
<keyword evidence="1" id="KW-0472">Membrane</keyword>
<protein>
    <recommendedName>
        <fullName evidence="4">DUF3592 domain-containing protein</fullName>
    </recommendedName>
</protein>
<dbReference type="STRING" id="463040.CAL15_21445"/>
<organism evidence="2 3">
    <name type="scientific">Bordetella genomosp. 13</name>
    <dbReference type="NCBI Taxonomy" id="463040"/>
    <lineage>
        <taxon>Bacteria</taxon>
        <taxon>Pseudomonadati</taxon>
        <taxon>Pseudomonadota</taxon>
        <taxon>Betaproteobacteria</taxon>
        <taxon>Burkholderiales</taxon>
        <taxon>Alcaligenaceae</taxon>
        <taxon>Bordetella</taxon>
    </lineage>
</organism>
<name>A0A1W6ZH82_9BORD</name>